<dbReference type="Gene3D" id="1.10.443.10">
    <property type="entry name" value="Intergrase catalytic core"/>
    <property type="match status" value="1"/>
</dbReference>
<dbReference type="InterPro" id="IPR053876">
    <property type="entry name" value="Phage_int_M"/>
</dbReference>
<dbReference type="Gene3D" id="3.30.160.390">
    <property type="entry name" value="Integrase, DNA-binding domain"/>
    <property type="match status" value="1"/>
</dbReference>
<accession>A0ABR6FZC4</accession>
<dbReference type="InterPro" id="IPR025166">
    <property type="entry name" value="Integrase_DNA_bind_dom"/>
</dbReference>
<dbReference type="Proteomes" id="UP000533533">
    <property type="component" value="Unassembled WGS sequence"/>
</dbReference>
<dbReference type="InterPro" id="IPR044068">
    <property type="entry name" value="CB"/>
</dbReference>
<dbReference type="SUPFAM" id="SSF56349">
    <property type="entry name" value="DNA breaking-rejoining enzymes"/>
    <property type="match status" value="1"/>
</dbReference>
<evidence type="ECO:0000256" key="3">
    <source>
        <dbReference type="ARBA" id="ARBA00023125"/>
    </source>
</evidence>
<keyword evidence="4" id="KW-0233">DNA recombination</keyword>
<feature type="domain" description="Core-binding (CB)" evidence="7">
    <location>
        <begin position="98"/>
        <end position="179"/>
    </location>
</feature>
<dbReference type="InterPro" id="IPR011010">
    <property type="entry name" value="DNA_brk_join_enz"/>
</dbReference>
<evidence type="ECO:0000259" key="7">
    <source>
        <dbReference type="PROSITE" id="PS51900"/>
    </source>
</evidence>
<comment type="similarity">
    <text evidence="1">Belongs to the 'phage' integrase family.</text>
</comment>
<dbReference type="CDD" id="cd00801">
    <property type="entry name" value="INT_P4_C"/>
    <property type="match status" value="1"/>
</dbReference>
<dbReference type="EMBL" id="JACHVZ010000032">
    <property type="protein sequence ID" value="MBB2932799.1"/>
    <property type="molecule type" value="Genomic_DNA"/>
</dbReference>
<dbReference type="Gene3D" id="1.10.150.130">
    <property type="match status" value="1"/>
</dbReference>
<evidence type="ECO:0000256" key="2">
    <source>
        <dbReference type="ARBA" id="ARBA00022908"/>
    </source>
</evidence>
<dbReference type="PANTHER" id="PTHR30629:SF2">
    <property type="entry name" value="PROPHAGE INTEGRASE INTS-RELATED"/>
    <property type="match status" value="1"/>
</dbReference>
<dbReference type="InterPro" id="IPR010998">
    <property type="entry name" value="Integrase_recombinase_N"/>
</dbReference>
<dbReference type="Pfam" id="PF00589">
    <property type="entry name" value="Phage_integrase"/>
    <property type="match status" value="1"/>
</dbReference>
<feature type="domain" description="Tyr recombinase" evidence="6">
    <location>
        <begin position="210"/>
        <end position="383"/>
    </location>
</feature>
<keyword evidence="2" id="KW-0229">DNA integration</keyword>
<dbReference type="InterPro" id="IPR038488">
    <property type="entry name" value="Integrase_DNA-bd_sf"/>
</dbReference>
<keyword evidence="3 5" id="KW-0238">DNA-binding</keyword>
<evidence type="ECO:0000313" key="8">
    <source>
        <dbReference type="EMBL" id="MBB2932799.1"/>
    </source>
</evidence>
<dbReference type="PROSITE" id="PS51898">
    <property type="entry name" value="TYR_RECOMBINASE"/>
    <property type="match status" value="1"/>
</dbReference>
<evidence type="ECO:0000256" key="4">
    <source>
        <dbReference type="ARBA" id="ARBA00023172"/>
    </source>
</evidence>
<name>A0ABR6FZC4_9BURK</name>
<dbReference type="Pfam" id="PF22022">
    <property type="entry name" value="Phage_int_M"/>
    <property type="match status" value="1"/>
</dbReference>
<evidence type="ECO:0000256" key="1">
    <source>
        <dbReference type="ARBA" id="ARBA00008857"/>
    </source>
</evidence>
<protein>
    <submittedName>
        <fullName evidence="8">Integrase</fullName>
    </submittedName>
</protein>
<dbReference type="InterPro" id="IPR050808">
    <property type="entry name" value="Phage_Integrase"/>
</dbReference>
<evidence type="ECO:0000256" key="5">
    <source>
        <dbReference type="PROSITE-ProRule" id="PRU01248"/>
    </source>
</evidence>
<evidence type="ECO:0000259" key="6">
    <source>
        <dbReference type="PROSITE" id="PS51898"/>
    </source>
</evidence>
<comment type="caution">
    <text evidence="8">The sequence shown here is derived from an EMBL/GenBank/DDBJ whole genome shotgun (WGS) entry which is preliminary data.</text>
</comment>
<dbReference type="PROSITE" id="PS51900">
    <property type="entry name" value="CB"/>
    <property type="match status" value="1"/>
</dbReference>
<gene>
    <name evidence="8" type="ORF">FHX59_007287</name>
</gene>
<dbReference type="PANTHER" id="PTHR30629">
    <property type="entry name" value="PROPHAGE INTEGRASE"/>
    <property type="match status" value="1"/>
</dbReference>
<dbReference type="InterPro" id="IPR002104">
    <property type="entry name" value="Integrase_catalytic"/>
</dbReference>
<organism evidence="8 9">
    <name type="scientific">Paraburkholderia silvatlantica</name>
    <dbReference type="NCBI Taxonomy" id="321895"/>
    <lineage>
        <taxon>Bacteria</taxon>
        <taxon>Pseudomonadati</taxon>
        <taxon>Pseudomonadota</taxon>
        <taxon>Betaproteobacteria</taxon>
        <taxon>Burkholderiales</taxon>
        <taxon>Burkholderiaceae</taxon>
        <taxon>Paraburkholderia</taxon>
    </lineage>
</organism>
<dbReference type="Pfam" id="PF13356">
    <property type="entry name" value="Arm-DNA-bind_3"/>
    <property type="match status" value="1"/>
</dbReference>
<proteinExistence type="inferred from homology"/>
<keyword evidence="9" id="KW-1185">Reference proteome</keyword>
<sequence>MNRLSQLAVTKTTAPGLYGDGGNLYLQITAAGVKSWLFRYMRNGKPRGMGLGPVHTVGLAEARALALDCRRLLLAGTDPLDARDAELAAQRVAQANDVSFQHCAEKYIEAHRAGWKNAKHADQWTNTLTTYAYPVFDSRPVSAVDTSLVMRVLEPIWTTKTETASRLRGRIESVLDWATVRGYRSGENPARLRGHLDTLLPKRSRVQKVEHHPALPYTDLPAFVKTLRPEAGVAARALELLILTATRTNEVIGATWQEFDLDEGIWTIPAERMKMRKEHRVPLSPRAIALVKAQLEIKQGDYVFSGARKGKPLSNMAMLQLLERMKRDDITVHGFRSTFRDWAGETTHYPREVCEAALAHGIKDKAEAAYARGDLFVKRAALMRDWGKYCSGTPASTDNVQTSAADERP</sequence>
<reference evidence="8 9" key="1">
    <citation type="submission" date="2020-08" db="EMBL/GenBank/DDBJ databases">
        <title>Genomic Encyclopedia of Type Strains, Phase IV (KMG-V): Genome sequencing to study the core and pangenomes of soil and plant-associated prokaryotes.</title>
        <authorList>
            <person name="Whitman W."/>
        </authorList>
    </citation>
    <scope>NUCLEOTIDE SEQUENCE [LARGE SCALE GENOMIC DNA]</scope>
    <source>
        <strain evidence="8 9">SRMrh-85</strain>
    </source>
</reference>
<dbReference type="InterPro" id="IPR013762">
    <property type="entry name" value="Integrase-like_cat_sf"/>
</dbReference>
<dbReference type="RefSeq" id="WP_110388639.1">
    <property type="nucleotide sequence ID" value="NZ_JACHVZ010000032.1"/>
</dbReference>
<evidence type="ECO:0000313" key="9">
    <source>
        <dbReference type="Proteomes" id="UP000533533"/>
    </source>
</evidence>